<accession>A0AAV9I402</accession>
<dbReference type="AlphaFoldDB" id="A0AAV9I402"/>
<evidence type="ECO:0008006" key="3">
    <source>
        <dbReference type="Google" id="ProtNLM"/>
    </source>
</evidence>
<comment type="caution">
    <text evidence="1">The sequence shown here is derived from an EMBL/GenBank/DDBJ whole genome shotgun (WGS) entry which is preliminary data.</text>
</comment>
<gene>
    <name evidence="1" type="ORF">GAYE_PCTG32G0785</name>
</gene>
<evidence type="ECO:0000313" key="1">
    <source>
        <dbReference type="EMBL" id="KAK4522895.1"/>
    </source>
</evidence>
<dbReference type="EMBL" id="JANCYU010000009">
    <property type="protein sequence ID" value="KAK4522895.1"/>
    <property type="molecule type" value="Genomic_DNA"/>
</dbReference>
<sequence>MAFCSFCWRLQLHPVVPYRLHVHWKGHGYYNKNSTISNVPTTTTTKIARRVQTHIGNHSFNLFYTKACFTNLSRTNHTTKSSESKENQPLESLPYYPYLDERGFLTFQDDWGKVSVYAIYDAKYRLQYIGVSRDTRTSLLLHLIRMPALCYYFKFQSFSKPSRTILNQVRETWIKEMSDCPPIGNSDATLQERWEGPIDIRRHGWLTTEEQQSIQETDENNLPKILKQICRRVQKEIEKQLAERNVQEVIRFDPKLKEKGLLDSQSKKVDVPDTI</sequence>
<dbReference type="CDD" id="cd10450">
    <property type="entry name" value="GIY-YIG_AtGrxS16_like"/>
    <property type="match status" value="1"/>
</dbReference>
<dbReference type="InterPro" id="IPR049578">
    <property type="entry name" value="CAXIP1-like_GIY-YIG_dom"/>
</dbReference>
<proteinExistence type="predicted"/>
<reference evidence="1 2" key="1">
    <citation type="submission" date="2022-07" db="EMBL/GenBank/DDBJ databases">
        <title>Genome-wide signatures of adaptation to extreme environments.</title>
        <authorList>
            <person name="Cho C.H."/>
            <person name="Yoon H.S."/>
        </authorList>
    </citation>
    <scope>NUCLEOTIDE SEQUENCE [LARGE SCALE GENOMIC DNA]</scope>
    <source>
        <strain evidence="1 2">108.79 E11</strain>
    </source>
</reference>
<keyword evidence="2" id="KW-1185">Reference proteome</keyword>
<name>A0AAV9I402_9RHOD</name>
<evidence type="ECO:0000313" key="2">
    <source>
        <dbReference type="Proteomes" id="UP001300502"/>
    </source>
</evidence>
<dbReference type="Proteomes" id="UP001300502">
    <property type="component" value="Unassembled WGS sequence"/>
</dbReference>
<protein>
    <recommendedName>
        <fullName evidence="3">GIY-YIG domain-containing protein</fullName>
    </recommendedName>
</protein>
<organism evidence="1 2">
    <name type="scientific">Galdieria yellowstonensis</name>
    <dbReference type="NCBI Taxonomy" id="3028027"/>
    <lineage>
        <taxon>Eukaryota</taxon>
        <taxon>Rhodophyta</taxon>
        <taxon>Bangiophyceae</taxon>
        <taxon>Galdieriales</taxon>
        <taxon>Galdieriaceae</taxon>
        <taxon>Galdieria</taxon>
    </lineage>
</organism>